<reference evidence="2" key="1">
    <citation type="submission" date="2023-07" db="EMBL/GenBank/DDBJ databases">
        <title>Black Yeasts Isolated from many extreme environments.</title>
        <authorList>
            <person name="Coleine C."/>
            <person name="Stajich J.E."/>
            <person name="Selbmann L."/>
        </authorList>
    </citation>
    <scope>NUCLEOTIDE SEQUENCE</scope>
    <source>
        <strain evidence="2">CCFEE 5485</strain>
    </source>
</reference>
<dbReference type="EMBL" id="JAUTXT010000033">
    <property type="protein sequence ID" value="KAK3672401.1"/>
    <property type="molecule type" value="Genomic_DNA"/>
</dbReference>
<evidence type="ECO:0000256" key="1">
    <source>
        <dbReference type="SAM" id="Phobius"/>
    </source>
</evidence>
<evidence type="ECO:0000313" key="3">
    <source>
        <dbReference type="Proteomes" id="UP001274830"/>
    </source>
</evidence>
<feature type="transmembrane region" description="Helical" evidence="1">
    <location>
        <begin position="20"/>
        <end position="39"/>
    </location>
</feature>
<sequence length="211" mass="23418">MKLREEAADFTSTMALKGMLTGLLIMITYACIGATVKDGEGKLDVCGGGKYVYVGVWTFAIFVYGFLLLGLVLPYFGLPLWLTCGYEVGGFMPTALEELEEVYGKEVPFAVGIYHAVRHMGTCLRHGRDFRKVAVTSLIGLVALVVGLLPGILAFFMPQLLRSKLELDCWIDRVTLPWMWAYIAFNYTIRCGQMGIVYPGDYAPLMLDQIS</sequence>
<keyword evidence="1" id="KW-0472">Membrane</keyword>
<keyword evidence="1" id="KW-1133">Transmembrane helix</keyword>
<evidence type="ECO:0000313" key="2">
    <source>
        <dbReference type="EMBL" id="KAK3672401.1"/>
    </source>
</evidence>
<accession>A0AAE0TRB8</accession>
<dbReference type="AlphaFoldDB" id="A0AAE0TRB8"/>
<proteinExistence type="predicted"/>
<dbReference type="Proteomes" id="UP001274830">
    <property type="component" value="Unassembled WGS sequence"/>
</dbReference>
<keyword evidence="3" id="KW-1185">Reference proteome</keyword>
<protein>
    <submittedName>
        <fullName evidence="2">Uncharacterized protein</fullName>
    </submittedName>
</protein>
<comment type="caution">
    <text evidence="2">The sequence shown here is derived from an EMBL/GenBank/DDBJ whole genome shotgun (WGS) entry which is preliminary data.</text>
</comment>
<feature type="transmembrane region" description="Helical" evidence="1">
    <location>
        <begin position="51"/>
        <end position="76"/>
    </location>
</feature>
<organism evidence="2 3">
    <name type="scientific">Recurvomyces mirabilis</name>
    <dbReference type="NCBI Taxonomy" id="574656"/>
    <lineage>
        <taxon>Eukaryota</taxon>
        <taxon>Fungi</taxon>
        <taxon>Dikarya</taxon>
        <taxon>Ascomycota</taxon>
        <taxon>Pezizomycotina</taxon>
        <taxon>Dothideomycetes</taxon>
        <taxon>Dothideomycetidae</taxon>
        <taxon>Mycosphaerellales</taxon>
        <taxon>Teratosphaeriaceae</taxon>
        <taxon>Recurvomyces</taxon>
    </lineage>
</organism>
<keyword evidence="1" id="KW-0812">Transmembrane</keyword>
<feature type="transmembrane region" description="Helical" evidence="1">
    <location>
        <begin position="134"/>
        <end position="156"/>
    </location>
</feature>
<dbReference type="PROSITE" id="PS51257">
    <property type="entry name" value="PROKAR_LIPOPROTEIN"/>
    <property type="match status" value="1"/>
</dbReference>
<name>A0AAE0TRB8_9PEZI</name>
<gene>
    <name evidence="2" type="ORF">LTR78_007708</name>
</gene>